<dbReference type="Proteomes" id="UP001152320">
    <property type="component" value="Chromosome 11"/>
</dbReference>
<dbReference type="InterPro" id="IPR036056">
    <property type="entry name" value="Fibrinogen-like_C"/>
</dbReference>
<dbReference type="AlphaFoldDB" id="A0A9Q1BUG7"/>
<dbReference type="PROSITE" id="PS51406">
    <property type="entry name" value="FIBRINOGEN_C_2"/>
    <property type="match status" value="2"/>
</dbReference>
<keyword evidence="6" id="KW-1185">Reference proteome</keyword>
<dbReference type="CDD" id="cd19941">
    <property type="entry name" value="TIL"/>
    <property type="match status" value="1"/>
</dbReference>
<dbReference type="InterPro" id="IPR024731">
    <property type="entry name" value="NELL2-like_EGF"/>
</dbReference>
<evidence type="ECO:0000259" key="4">
    <source>
        <dbReference type="PROSITE" id="PS51406"/>
    </source>
</evidence>
<dbReference type="GO" id="GO:0005615">
    <property type="term" value="C:extracellular space"/>
    <property type="evidence" value="ECO:0007669"/>
    <property type="project" value="TreeGrafter"/>
</dbReference>
<feature type="domain" description="Fibrinogen C-terminal" evidence="4">
    <location>
        <begin position="305"/>
        <end position="528"/>
    </location>
</feature>
<feature type="signal peptide" evidence="3">
    <location>
        <begin position="1"/>
        <end position="24"/>
    </location>
</feature>
<dbReference type="FunFam" id="3.90.215.10:FF:000001">
    <property type="entry name" value="Tenascin isoform 1"/>
    <property type="match status" value="1"/>
</dbReference>
<dbReference type="Pfam" id="PF12947">
    <property type="entry name" value="EGF_3"/>
    <property type="match status" value="1"/>
</dbReference>
<comment type="caution">
    <text evidence="5">The sequence shown here is derived from an EMBL/GenBank/DDBJ whole genome shotgun (WGS) entry which is preliminary data.</text>
</comment>
<keyword evidence="3" id="KW-0732">Signal</keyword>
<dbReference type="Pfam" id="PF00147">
    <property type="entry name" value="Fibrinogen_C"/>
    <property type="match status" value="2"/>
</dbReference>
<accession>A0A9Q1BUG7</accession>
<dbReference type="Gene3D" id="2.10.25.10">
    <property type="entry name" value="Laminin"/>
    <property type="match status" value="1"/>
</dbReference>
<keyword evidence="1" id="KW-0245">EGF-like domain</keyword>
<evidence type="ECO:0000256" key="1">
    <source>
        <dbReference type="ARBA" id="ARBA00022536"/>
    </source>
</evidence>
<feature type="chain" id="PRO_5040399272" evidence="3">
    <location>
        <begin position="25"/>
        <end position="528"/>
    </location>
</feature>
<feature type="domain" description="Fibrinogen C-terminal" evidence="4">
    <location>
        <begin position="46"/>
        <end position="185"/>
    </location>
</feature>
<reference evidence="5" key="1">
    <citation type="submission" date="2021-10" db="EMBL/GenBank/DDBJ databases">
        <title>Tropical sea cucumber genome reveals ecological adaptation and Cuvierian tubules defense mechanism.</title>
        <authorList>
            <person name="Chen T."/>
        </authorList>
    </citation>
    <scope>NUCLEOTIDE SEQUENCE</scope>
    <source>
        <strain evidence="5">Nanhai2018</strain>
        <tissue evidence="5">Muscle</tissue>
    </source>
</reference>
<dbReference type="PROSITE" id="PS01186">
    <property type="entry name" value="EGF_2"/>
    <property type="match status" value="1"/>
</dbReference>
<gene>
    <name evidence="5" type="ORF">HOLleu_22964</name>
</gene>
<dbReference type="PANTHER" id="PTHR19143">
    <property type="entry name" value="FIBRINOGEN/TENASCIN/ANGIOPOEITIN"/>
    <property type="match status" value="1"/>
</dbReference>
<evidence type="ECO:0000256" key="3">
    <source>
        <dbReference type="SAM" id="SignalP"/>
    </source>
</evidence>
<dbReference type="InterPro" id="IPR000742">
    <property type="entry name" value="EGF"/>
</dbReference>
<protein>
    <submittedName>
        <fullName evidence="5">Fibrinogen-like protein A</fullName>
    </submittedName>
</protein>
<dbReference type="EMBL" id="JAIZAY010000011">
    <property type="protein sequence ID" value="KAJ8032885.1"/>
    <property type="molecule type" value="Genomic_DNA"/>
</dbReference>
<dbReference type="PROSITE" id="PS00514">
    <property type="entry name" value="FIBRINOGEN_C_1"/>
    <property type="match status" value="1"/>
</dbReference>
<dbReference type="Gene3D" id="3.90.215.10">
    <property type="entry name" value="Gamma Fibrinogen, chain A, domain 1"/>
    <property type="match status" value="2"/>
</dbReference>
<dbReference type="CDD" id="cd00087">
    <property type="entry name" value="FReD"/>
    <property type="match status" value="1"/>
</dbReference>
<dbReference type="InterPro" id="IPR020837">
    <property type="entry name" value="Fibrinogen_CS"/>
</dbReference>
<proteinExistence type="predicted"/>
<evidence type="ECO:0000313" key="5">
    <source>
        <dbReference type="EMBL" id="KAJ8032885.1"/>
    </source>
</evidence>
<dbReference type="InterPro" id="IPR014716">
    <property type="entry name" value="Fibrinogen_a/b/g_C_1"/>
</dbReference>
<dbReference type="OrthoDB" id="10359306at2759"/>
<dbReference type="SUPFAM" id="SSF56496">
    <property type="entry name" value="Fibrinogen C-terminal domain-like"/>
    <property type="match status" value="2"/>
</dbReference>
<dbReference type="InterPro" id="IPR002181">
    <property type="entry name" value="Fibrinogen_a/b/g_C_dom"/>
</dbReference>
<dbReference type="SMART" id="SM00186">
    <property type="entry name" value="FBG"/>
    <property type="match status" value="2"/>
</dbReference>
<name>A0A9Q1BUG7_HOLLE</name>
<evidence type="ECO:0000256" key="2">
    <source>
        <dbReference type="ARBA" id="ARBA00023157"/>
    </source>
</evidence>
<keyword evidence="2" id="KW-1015">Disulfide bond</keyword>
<evidence type="ECO:0000313" key="6">
    <source>
        <dbReference type="Proteomes" id="UP001152320"/>
    </source>
</evidence>
<dbReference type="InterPro" id="IPR050373">
    <property type="entry name" value="Fibrinogen_C-term_domain"/>
</dbReference>
<dbReference type="NCBIfam" id="NF040941">
    <property type="entry name" value="GGGWT_bact"/>
    <property type="match status" value="2"/>
</dbReference>
<sequence>MDSHQLKRFAAFFVFFWTANQLLAQQMDNQQVGSGHNTVGSTYFFYQRSEYPRDCQEVQGQCSSINSSGVYLIKPDGYPEPFEVYCDNRQDSGGWTVFQRRHNGDVYFGRTWTDYNLGFGFLSNEFWLGNHKLSYLTNQKKYELRIEMTNSGGTSFFVNYNNFRISDDFSDYNLTSLGEYSGNAGMYTTWCQTNTGYGNCTCQRTCEDPHGCLNTCSELEICICLEDYYLKDGVCVPPEECDCYVFQTLLPEGGSRANSDCTRKATCNNGQLSLDNSYRCNSNAVCEERDNVRKCYCNSGYIGDGETCTMASDCSDIYNANITDSGVYLIKPTSWPGSPFEVYCNMTDGGGWTVFQRRVDGAVDFYQGWNTYKAGFGSADHEMWIGNEKLYYLTNQKRYTIRIDLVNRNGDPYYAKFDNFRISNENDKYRLTQLGTYTGTADSRSNPDGNALRYHLNQPFSTHDRDNDAYSYNCAVIYHGAWWYKSCYNSNLNGKYDGRWDNYESIYWYYLPGSYYNIKFTEMKLRPY</sequence>
<organism evidence="5 6">
    <name type="scientific">Holothuria leucospilota</name>
    <name type="common">Black long sea cucumber</name>
    <name type="synonym">Mertensiothuria leucospilota</name>
    <dbReference type="NCBI Taxonomy" id="206669"/>
    <lineage>
        <taxon>Eukaryota</taxon>
        <taxon>Metazoa</taxon>
        <taxon>Echinodermata</taxon>
        <taxon>Eleutherozoa</taxon>
        <taxon>Echinozoa</taxon>
        <taxon>Holothuroidea</taxon>
        <taxon>Aspidochirotacea</taxon>
        <taxon>Aspidochirotida</taxon>
        <taxon>Holothuriidae</taxon>
        <taxon>Holothuria</taxon>
    </lineage>
</organism>